<dbReference type="PANTHER" id="PTHR48111">
    <property type="entry name" value="REGULATOR OF RPOS"/>
    <property type="match status" value="1"/>
</dbReference>
<dbReference type="Pfam" id="PF00486">
    <property type="entry name" value="Trans_reg_C"/>
    <property type="match status" value="1"/>
</dbReference>
<keyword evidence="2" id="KW-0902">Two-component regulatory system</keyword>
<protein>
    <submittedName>
        <fullName evidence="10">Response regulator transcription factor</fullName>
    </submittedName>
</protein>
<dbReference type="InterPro" id="IPR001789">
    <property type="entry name" value="Sig_transdc_resp-reg_receiver"/>
</dbReference>
<evidence type="ECO:0000256" key="6">
    <source>
        <dbReference type="PROSITE-ProRule" id="PRU00169"/>
    </source>
</evidence>
<dbReference type="Gene3D" id="6.10.250.690">
    <property type="match status" value="1"/>
</dbReference>
<dbReference type="Gene3D" id="1.10.10.10">
    <property type="entry name" value="Winged helix-like DNA-binding domain superfamily/Winged helix DNA-binding domain"/>
    <property type="match status" value="1"/>
</dbReference>
<feature type="domain" description="Response regulatory" evidence="8">
    <location>
        <begin position="14"/>
        <end position="127"/>
    </location>
</feature>
<dbReference type="CDD" id="cd17574">
    <property type="entry name" value="REC_OmpR"/>
    <property type="match status" value="1"/>
</dbReference>
<evidence type="ECO:0000256" key="3">
    <source>
        <dbReference type="ARBA" id="ARBA00023015"/>
    </source>
</evidence>
<accession>A0ABS7GRU0</accession>
<dbReference type="RefSeq" id="WP_220334056.1">
    <property type="nucleotide sequence ID" value="NZ_JAEUAK010000003.1"/>
</dbReference>
<gene>
    <name evidence="10" type="ORF">JNB85_09400</name>
</gene>
<dbReference type="EMBL" id="JAEUAK010000003">
    <property type="protein sequence ID" value="MBW9052626.1"/>
    <property type="molecule type" value="Genomic_DNA"/>
</dbReference>
<keyword evidence="1 6" id="KW-0597">Phosphoprotein</keyword>
<dbReference type="InterPro" id="IPR011006">
    <property type="entry name" value="CheY-like_superfamily"/>
</dbReference>
<feature type="DNA-binding region" description="OmpR/PhoB-type" evidence="7">
    <location>
        <begin position="142"/>
        <end position="242"/>
    </location>
</feature>
<dbReference type="InterPro" id="IPR036388">
    <property type="entry name" value="WH-like_DNA-bd_sf"/>
</dbReference>
<evidence type="ECO:0000259" key="9">
    <source>
        <dbReference type="PROSITE" id="PS51755"/>
    </source>
</evidence>
<name>A0ABS7GRU0_9HYPH</name>
<keyword evidence="11" id="KW-1185">Reference proteome</keyword>
<evidence type="ECO:0000256" key="1">
    <source>
        <dbReference type="ARBA" id="ARBA00022553"/>
    </source>
</evidence>
<evidence type="ECO:0000259" key="8">
    <source>
        <dbReference type="PROSITE" id="PS50110"/>
    </source>
</evidence>
<keyword evidence="5" id="KW-0804">Transcription</keyword>
<evidence type="ECO:0000256" key="7">
    <source>
        <dbReference type="PROSITE-ProRule" id="PRU01091"/>
    </source>
</evidence>
<keyword evidence="4 7" id="KW-0238">DNA-binding</keyword>
<dbReference type="SUPFAM" id="SSF52172">
    <property type="entry name" value="CheY-like"/>
    <property type="match status" value="1"/>
</dbReference>
<evidence type="ECO:0000313" key="10">
    <source>
        <dbReference type="EMBL" id="MBW9052626.1"/>
    </source>
</evidence>
<evidence type="ECO:0000256" key="5">
    <source>
        <dbReference type="ARBA" id="ARBA00023163"/>
    </source>
</evidence>
<dbReference type="InterPro" id="IPR016032">
    <property type="entry name" value="Sig_transdc_resp-reg_C-effctor"/>
</dbReference>
<dbReference type="CDD" id="cd00383">
    <property type="entry name" value="trans_reg_C"/>
    <property type="match status" value="1"/>
</dbReference>
<sequence length="249" mass="28006">MDDERTRAAVERPRILIVEDDRQIAEMLRDSLVEQGMDAEFAGDGAAMDAKMRVMPFDLVVLDVMLPGEDGLSLCRRLRVGGGIPILMLTSLSTDIDRIVGLEIGADDYVTKPFVLRELLARIKGLLRRSALSAQREVRPAHRLLRFDGWRIDPARRQVHDPDQARIAMTTHEFDLLLAFCRNAGRVLTREQLLAVTHAGLAGPIERSIDVHISRLRQKIEKDPRDPLLIKTVRLGGYVFTAQVEEADV</sequence>
<dbReference type="PROSITE" id="PS51755">
    <property type="entry name" value="OMPR_PHOB"/>
    <property type="match status" value="1"/>
</dbReference>
<dbReference type="SUPFAM" id="SSF46894">
    <property type="entry name" value="C-terminal effector domain of the bipartite response regulators"/>
    <property type="match status" value="1"/>
</dbReference>
<dbReference type="Proteomes" id="UP000717752">
    <property type="component" value="Unassembled WGS sequence"/>
</dbReference>
<proteinExistence type="predicted"/>
<dbReference type="InterPro" id="IPR039420">
    <property type="entry name" value="WalR-like"/>
</dbReference>
<dbReference type="PANTHER" id="PTHR48111:SF4">
    <property type="entry name" value="DNA-BINDING DUAL TRANSCRIPTIONAL REGULATOR OMPR"/>
    <property type="match status" value="1"/>
</dbReference>
<dbReference type="Gene3D" id="3.40.50.2300">
    <property type="match status" value="1"/>
</dbReference>
<organism evidence="10 11">
    <name type="scientific">Rhizobium mesosinicum</name>
    <dbReference type="NCBI Taxonomy" id="335017"/>
    <lineage>
        <taxon>Bacteria</taxon>
        <taxon>Pseudomonadati</taxon>
        <taxon>Pseudomonadota</taxon>
        <taxon>Alphaproteobacteria</taxon>
        <taxon>Hyphomicrobiales</taxon>
        <taxon>Rhizobiaceae</taxon>
        <taxon>Rhizobium/Agrobacterium group</taxon>
        <taxon>Rhizobium</taxon>
    </lineage>
</organism>
<dbReference type="SMART" id="SM00448">
    <property type="entry name" value="REC"/>
    <property type="match status" value="1"/>
</dbReference>
<feature type="domain" description="OmpR/PhoB-type" evidence="9">
    <location>
        <begin position="142"/>
        <end position="242"/>
    </location>
</feature>
<reference evidence="10 11" key="1">
    <citation type="journal article" date="2021" name="MBio">
        <title>Poor Competitiveness of Bradyrhizobium in Pigeon Pea Root Colonization in Indian Soils.</title>
        <authorList>
            <person name="Chalasani D."/>
            <person name="Basu A."/>
            <person name="Pullabhotla S.V.S.R.N."/>
            <person name="Jorrin B."/>
            <person name="Neal A.L."/>
            <person name="Poole P.S."/>
            <person name="Podile A.R."/>
            <person name="Tkacz A."/>
        </authorList>
    </citation>
    <scope>NUCLEOTIDE SEQUENCE [LARGE SCALE GENOMIC DNA]</scope>
    <source>
        <strain evidence="10 11">HU56</strain>
    </source>
</reference>
<dbReference type="InterPro" id="IPR001867">
    <property type="entry name" value="OmpR/PhoB-type_DNA-bd"/>
</dbReference>
<dbReference type="PROSITE" id="PS50110">
    <property type="entry name" value="RESPONSE_REGULATORY"/>
    <property type="match status" value="1"/>
</dbReference>
<evidence type="ECO:0000256" key="2">
    <source>
        <dbReference type="ARBA" id="ARBA00023012"/>
    </source>
</evidence>
<keyword evidence="3" id="KW-0805">Transcription regulation</keyword>
<evidence type="ECO:0000256" key="4">
    <source>
        <dbReference type="ARBA" id="ARBA00023125"/>
    </source>
</evidence>
<dbReference type="Pfam" id="PF00072">
    <property type="entry name" value="Response_reg"/>
    <property type="match status" value="1"/>
</dbReference>
<comment type="caution">
    <text evidence="10">The sequence shown here is derived from an EMBL/GenBank/DDBJ whole genome shotgun (WGS) entry which is preliminary data.</text>
</comment>
<dbReference type="SMART" id="SM00862">
    <property type="entry name" value="Trans_reg_C"/>
    <property type="match status" value="1"/>
</dbReference>
<evidence type="ECO:0000313" key="11">
    <source>
        <dbReference type="Proteomes" id="UP000717752"/>
    </source>
</evidence>
<feature type="modified residue" description="4-aspartylphosphate" evidence="6">
    <location>
        <position position="63"/>
    </location>
</feature>